<comment type="caution">
    <text evidence="2">The sequence shown here is derived from an EMBL/GenBank/DDBJ whole genome shotgun (WGS) entry which is preliminary data.</text>
</comment>
<gene>
    <name evidence="2" type="ORF">AVEN_267306_1</name>
</gene>
<dbReference type="Proteomes" id="UP000499080">
    <property type="component" value="Unassembled WGS sequence"/>
</dbReference>
<evidence type="ECO:0000256" key="1">
    <source>
        <dbReference type="SAM" id="MobiDB-lite"/>
    </source>
</evidence>
<dbReference type="EMBL" id="BGPR01000381">
    <property type="protein sequence ID" value="GBM16910.1"/>
    <property type="molecule type" value="Genomic_DNA"/>
</dbReference>
<accession>A0A4Y2DJD6</accession>
<feature type="region of interest" description="Disordered" evidence="1">
    <location>
        <begin position="45"/>
        <end position="75"/>
    </location>
</feature>
<dbReference type="AlphaFoldDB" id="A0A4Y2DJD6"/>
<evidence type="ECO:0000313" key="2">
    <source>
        <dbReference type="EMBL" id="GBM16910.1"/>
    </source>
</evidence>
<sequence length="91" mass="9974">MSTVLGNPFLSRSAKLAATFSTVLIGTAHIRHRWAAPGAGLRSVLPLRPQGDATRQKQEEHTPHEEAQVGPPGEWTLLLRPPFRGELSGWE</sequence>
<name>A0A4Y2DJD6_ARAVE</name>
<organism evidence="2 3">
    <name type="scientific">Araneus ventricosus</name>
    <name type="common">Orbweaver spider</name>
    <name type="synonym">Epeira ventricosa</name>
    <dbReference type="NCBI Taxonomy" id="182803"/>
    <lineage>
        <taxon>Eukaryota</taxon>
        <taxon>Metazoa</taxon>
        <taxon>Ecdysozoa</taxon>
        <taxon>Arthropoda</taxon>
        <taxon>Chelicerata</taxon>
        <taxon>Arachnida</taxon>
        <taxon>Araneae</taxon>
        <taxon>Araneomorphae</taxon>
        <taxon>Entelegynae</taxon>
        <taxon>Araneoidea</taxon>
        <taxon>Araneidae</taxon>
        <taxon>Araneus</taxon>
    </lineage>
</organism>
<protein>
    <submittedName>
        <fullName evidence="2">Uncharacterized protein</fullName>
    </submittedName>
</protein>
<evidence type="ECO:0000313" key="3">
    <source>
        <dbReference type="Proteomes" id="UP000499080"/>
    </source>
</evidence>
<keyword evidence="3" id="KW-1185">Reference proteome</keyword>
<feature type="compositionally biased region" description="Basic and acidic residues" evidence="1">
    <location>
        <begin position="54"/>
        <end position="67"/>
    </location>
</feature>
<proteinExistence type="predicted"/>
<reference evidence="2 3" key="1">
    <citation type="journal article" date="2019" name="Sci. Rep.">
        <title>Orb-weaving spider Araneus ventricosus genome elucidates the spidroin gene catalogue.</title>
        <authorList>
            <person name="Kono N."/>
            <person name="Nakamura H."/>
            <person name="Ohtoshi R."/>
            <person name="Moran D.A.P."/>
            <person name="Shinohara A."/>
            <person name="Yoshida Y."/>
            <person name="Fujiwara M."/>
            <person name="Mori M."/>
            <person name="Tomita M."/>
            <person name="Arakawa K."/>
        </authorList>
    </citation>
    <scope>NUCLEOTIDE SEQUENCE [LARGE SCALE GENOMIC DNA]</scope>
</reference>